<dbReference type="CDD" id="cd12797">
    <property type="entry name" value="M23_peptidase"/>
    <property type="match status" value="1"/>
</dbReference>
<dbReference type="Proteomes" id="UP000252008">
    <property type="component" value="Unassembled WGS sequence"/>
</dbReference>
<dbReference type="RefSeq" id="WP_083143502.1">
    <property type="nucleotide sequence ID" value="NZ_MVID01000008.1"/>
</dbReference>
<feature type="signal peptide" evidence="1">
    <location>
        <begin position="1"/>
        <end position="22"/>
    </location>
</feature>
<evidence type="ECO:0000256" key="1">
    <source>
        <dbReference type="SAM" id="SignalP"/>
    </source>
</evidence>
<evidence type="ECO:0000259" key="2">
    <source>
        <dbReference type="Pfam" id="PF01551"/>
    </source>
</evidence>
<dbReference type="Gene3D" id="2.70.70.10">
    <property type="entry name" value="Glucose Permease (Domain IIA)"/>
    <property type="match status" value="1"/>
</dbReference>
<keyword evidence="4" id="KW-1185">Reference proteome</keyword>
<accession>A0A375YEE6</accession>
<sequence length="416" mass="43132">MKVHALLAAAAVSVLAAGCSSAPETTTAATSMAAPANGPIPPPPSAVLPPGPSMATPVVGRVLAAPIPVPASDGKTHLAYELQLTNTLSQDVTLTSVDVRAGDRTLLQLPGDRLAYWTRVLGSPDPATVLGPAQTATVILDVALSPDEAVPEQLIHAVGITVPEPMLPLFPAAMTADIAPVAVQTRKPVAISPPLAGPNWLDANSCCDMTAHRSALNPINGQIWAAERFAIDYLQIGPDGRLFTGAEDNVESYPFYGSEILAVGDGPVVDVQDGLPEQIPGVTPTGLALNEYGGNYVVQDLGGGNYAFYAHMQTGSVQVKPGEQLTARQVIGSLGNSGNSDAPHLHFHVMDSPDPLGSNGLPFVFTEYSLDSRLTSDVAVEGLLTGGAAELEPGFAPRDEKGTSPLVYDVTTYAER</sequence>
<dbReference type="PROSITE" id="PS51257">
    <property type="entry name" value="PROKAR_LIPOPROTEIN"/>
    <property type="match status" value="1"/>
</dbReference>
<dbReference type="InterPro" id="IPR011055">
    <property type="entry name" value="Dup_hybrid_motif"/>
</dbReference>
<evidence type="ECO:0000313" key="4">
    <source>
        <dbReference type="Proteomes" id="UP000252008"/>
    </source>
</evidence>
<feature type="domain" description="M23ase beta-sheet core" evidence="2">
    <location>
        <begin position="256"/>
        <end position="351"/>
    </location>
</feature>
<gene>
    <name evidence="3" type="ORF">MPP7335_01218</name>
</gene>
<dbReference type="PANTHER" id="PTHR21666">
    <property type="entry name" value="PEPTIDASE-RELATED"/>
    <property type="match status" value="1"/>
</dbReference>
<reference evidence="3 4" key="1">
    <citation type="submission" date="2018-05" db="EMBL/GenBank/DDBJ databases">
        <authorList>
            <consortium name="IHU Genomes"/>
        </authorList>
    </citation>
    <scope>NUCLEOTIDE SEQUENCE [LARGE SCALE GENOMIC DNA]</scope>
    <source>
        <strain evidence="3 4">P7335</strain>
    </source>
</reference>
<keyword evidence="1" id="KW-0732">Signal</keyword>
<dbReference type="AlphaFoldDB" id="A0A375YEE6"/>
<name>A0A375YEE6_MYCPF</name>
<dbReference type="EMBL" id="UEGS01000001">
    <property type="protein sequence ID" value="SRX79481.1"/>
    <property type="molecule type" value="Genomic_DNA"/>
</dbReference>
<feature type="chain" id="PRO_5039487570" evidence="1">
    <location>
        <begin position="23"/>
        <end position="416"/>
    </location>
</feature>
<proteinExistence type="predicted"/>
<dbReference type="GO" id="GO:0004222">
    <property type="term" value="F:metalloendopeptidase activity"/>
    <property type="evidence" value="ECO:0007669"/>
    <property type="project" value="TreeGrafter"/>
</dbReference>
<dbReference type="PANTHER" id="PTHR21666:SF290">
    <property type="entry name" value="PEPTIDASE M23 DOMAIN PROTEIN"/>
    <property type="match status" value="1"/>
</dbReference>
<dbReference type="STRING" id="39692.BST38_11975"/>
<dbReference type="Pfam" id="PF01551">
    <property type="entry name" value="Peptidase_M23"/>
    <property type="match status" value="1"/>
</dbReference>
<evidence type="ECO:0000313" key="3">
    <source>
        <dbReference type="EMBL" id="SRX79481.1"/>
    </source>
</evidence>
<dbReference type="InterPro" id="IPR050570">
    <property type="entry name" value="Cell_wall_metabolism_enzyme"/>
</dbReference>
<organism evidence="3 4">
    <name type="scientific">Mycolicibacterium parafortuitum</name>
    <name type="common">Mycobacterium parafortuitum</name>
    <dbReference type="NCBI Taxonomy" id="39692"/>
    <lineage>
        <taxon>Bacteria</taxon>
        <taxon>Bacillati</taxon>
        <taxon>Actinomycetota</taxon>
        <taxon>Actinomycetes</taxon>
        <taxon>Mycobacteriales</taxon>
        <taxon>Mycobacteriaceae</taxon>
        <taxon>Mycolicibacterium</taxon>
    </lineage>
</organism>
<dbReference type="InterPro" id="IPR016047">
    <property type="entry name" value="M23ase_b-sheet_dom"/>
</dbReference>
<dbReference type="SUPFAM" id="SSF51261">
    <property type="entry name" value="Duplicated hybrid motif"/>
    <property type="match status" value="1"/>
</dbReference>
<protein>
    <submittedName>
        <fullName evidence="3">Peptidase [Rhodococcus jostii RHA1]</fullName>
    </submittedName>
</protein>